<proteinExistence type="predicted"/>
<dbReference type="AlphaFoldDB" id="A0A0E9UTR1"/>
<reference evidence="1" key="1">
    <citation type="submission" date="2014-11" db="EMBL/GenBank/DDBJ databases">
        <authorList>
            <person name="Amaro Gonzalez C."/>
        </authorList>
    </citation>
    <scope>NUCLEOTIDE SEQUENCE</scope>
</reference>
<accession>A0A0E9UTR1</accession>
<dbReference type="EMBL" id="GBXM01040244">
    <property type="protein sequence ID" value="JAH68333.1"/>
    <property type="molecule type" value="Transcribed_RNA"/>
</dbReference>
<reference evidence="1" key="2">
    <citation type="journal article" date="2015" name="Fish Shellfish Immunol.">
        <title>Early steps in the European eel (Anguilla anguilla)-Vibrio vulnificus interaction in the gills: Role of the RtxA13 toxin.</title>
        <authorList>
            <person name="Callol A."/>
            <person name="Pajuelo D."/>
            <person name="Ebbesson L."/>
            <person name="Teles M."/>
            <person name="MacKenzie S."/>
            <person name="Amaro C."/>
        </authorList>
    </citation>
    <scope>NUCLEOTIDE SEQUENCE</scope>
</reference>
<evidence type="ECO:0000313" key="1">
    <source>
        <dbReference type="EMBL" id="JAH68333.1"/>
    </source>
</evidence>
<sequence>MSADPLWFLGPDPCSRQRVRAI</sequence>
<name>A0A0E9UTR1_ANGAN</name>
<protein>
    <submittedName>
        <fullName evidence="1">Uncharacterized protein</fullName>
    </submittedName>
</protein>
<organism evidence="1">
    <name type="scientific">Anguilla anguilla</name>
    <name type="common">European freshwater eel</name>
    <name type="synonym">Muraena anguilla</name>
    <dbReference type="NCBI Taxonomy" id="7936"/>
    <lineage>
        <taxon>Eukaryota</taxon>
        <taxon>Metazoa</taxon>
        <taxon>Chordata</taxon>
        <taxon>Craniata</taxon>
        <taxon>Vertebrata</taxon>
        <taxon>Euteleostomi</taxon>
        <taxon>Actinopterygii</taxon>
        <taxon>Neopterygii</taxon>
        <taxon>Teleostei</taxon>
        <taxon>Anguilliformes</taxon>
        <taxon>Anguillidae</taxon>
        <taxon>Anguilla</taxon>
    </lineage>
</organism>